<evidence type="ECO:0000313" key="1">
    <source>
        <dbReference type="EMBL" id="KKM90842.1"/>
    </source>
</evidence>
<organism evidence="1">
    <name type="scientific">marine sediment metagenome</name>
    <dbReference type="NCBI Taxonomy" id="412755"/>
    <lineage>
        <taxon>unclassified sequences</taxon>
        <taxon>metagenomes</taxon>
        <taxon>ecological metagenomes</taxon>
    </lineage>
</organism>
<protein>
    <submittedName>
        <fullName evidence="1">Uncharacterized protein</fullName>
    </submittedName>
</protein>
<dbReference type="AlphaFoldDB" id="A0A0F9PBU3"/>
<gene>
    <name evidence="1" type="ORF">LCGC14_1234490</name>
</gene>
<sequence>MPELTSMKSYVNTKVPAARTQEQIERLLRRIDVDATRWTTYGLTITLEFAWTPKDRPGRLGFLLRLNPPEERERPRHLRALYWYLKAKIEAYEFGLVDLAQEFLPHLLTGPNITLYEEAQPRIEQRMLGQDLPLLPEAAGGA</sequence>
<proteinExistence type="predicted"/>
<accession>A0A0F9PBU3</accession>
<comment type="caution">
    <text evidence="1">The sequence shown here is derived from an EMBL/GenBank/DDBJ whole genome shotgun (WGS) entry which is preliminary data.</text>
</comment>
<name>A0A0F9PBU3_9ZZZZ</name>
<reference evidence="1" key="1">
    <citation type="journal article" date="2015" name="Nature">
        <title>Complex archaea that bridge the gap between prokaryotes and eukaryotes.</title>
        <authorList>
            <person name="Spang A."/>
            <person name="Saw J.H."/>
            <person name="Jorgensen S.L."/>
            <person name="Zaremba-Niedzwiedzka K."/>
            <person name="Martijn J."/>
            <person name="Lind A.E."/>
            <person name="van Eijk R."/>
            <person name="Schleper C."/>
            <person name="Guy L."/>
            <person name="Ettema T.J."/>
        </authorList>
    </citation>
    <scope>NUCLEOTIDE SEQUENCE</scope>
</reference>
<dbReference type="EMBL" id="LAZR01006619">
    <property type="protein sequence ID" value="KKM90842.1"/>
    <property type="molecule type" value="Genomic_DNA"/>
</dbReference>